<dbReference type="SUPFAM" id="SSF51735">
    <property type="entry name" value="NAD(P)-binding Rossmann-fold domains"/>
    <property type="match status" value="1"/>
</dbReference>
<dbReference type="InterPro" id="IPR002225">
    <property type="entry name" value="3Beta_OHSteriod_DH/Estase"/>
</dbReference>
<dbReference type="PANTHER" id="PTHR43245">
    <property type="entry name" value="BIFUNCTIONAL POLYMYXIN RESISTANCE PROTEIN ARNA"/>
    <property type="match status" value="1"/>
</dbReference>
<dbReference type="EMBL" id="JBBWRZ010000002">
    <property type="protein sequence ID" value="KAK8244160.1"/>
    <property type="molecule type" value="Genomic_DNA"/>
</dbReference>
<keyword evidence="2" id="KW-0560">Oxidoreductase</keyword>
<evidence type="ECO:0000313" key="4">
    <source>
        <dbReference type="EMBL" id="KAK8244160.1"/>
    </source>
</evidence>
<evidence type="ECO:0000259" key="3">
    <source>
        <dbReference type="Pfam" id="PF01073"/>
    </source>
</evidence>
<comment type="similarity">
    <text evidence="1">Belongs to the 3-beta-HSD family.</text>
</comment>
<organism evidence="4 5">
    <name type="scientific">Phyllosticta capitalensis</name>
    <dbReference type="NCBI Taxonomy" id="121624"/>
    <lineage>
        <taxon>Eukaryota</taxon>
        <taxon>Fungi</taxon>
        <taxon>Dikarya</taxon>
        <taxon>Ascomycota</taxon>
        <taxon>Pezizomycotina</taxon>
        <taxon>Dothideomycetes</taxon>
        <taxon>Dothideomycetes incertae sedis</taxon>
        <taxon>Botryosphaeriales</taxon>
        <taxon>Phyllostictaceae</taxon>
        <taxon>Phyllosticta</taxon>
    </lineage>
</organism>
<keyword evidence="5" id="KW-1185">Reference proteome</keyword>
<proteinExistence type="inferred from homology"/>
<dbReference type="InterPro" id="IPR036291">
    <property type="entry name" value="NAD(P)-bd_dom_sf"/>
</dbReference>
<dbReference type="InterPro" id="IPR050177">
    <property type="entry name" value="Lipid_A_modif_metabolic_enz"/>
</dbReference>
<name>A0ABR1YZM6_9PEZI</name>
<dbReference type="Proteomes" id="UP001492380">
    <property type="component" value="Unassembled WGS sequence"/>
</dbReference>
<feature type="domain" description="3-beta hydroxysteroid dehydrogenase/isomerase" evidence="3">
    <location>
        <begin position="7"/>
        <end position="202"/>
    </location>
</feature>
<sequence length="392" mass="41988">MPQEQVVITGGRGFLGSAIVDAFLEAHPEHHYTILDIQQPSLEQAARIEEKDVGHVQVDIRELGAVKDAVHRIAPTVIVHSAGVVPVGSKRYSKSEAIKKEVFDINVDGTRNVLAAAREVGTVKAFVYTSSSTVVGDDLDTDYCNVDESIQIGKAQLFYGQSKAAAERLVLSPATPHDFLACVLRPSVIFGPGDPNLLPPIAALMPPSRRPDDRRPSLSTSFPFQLPLTAVALGPCTNLYDFTYVTNAADAHVLAVRNLLECANDSGMSSPSPLSAAGRALFITNDAPLPFRDFCRAAWAELGHVPPVEIRVPAVAARIMGFCADAVSALTGVEFALSAGAVKEALGTKYASGQAAREVLGYTPRVNMREGIRRAVDVQPRFRPPIIQTNSS</sequence>
<accession>A0ABR1YZM6</accession>
<dbReference type="Gene3D" id="3.40.50.720">
    <property type="entry name" value="NAD(P)-binding Rossmann-like Domain"/>
    <property type="match status" value="1"/>
</dbReference>
<gene>
    <name evidence="4" type="ORF">HDK90DRAFT_146503</name>
</gene>
<reference evidence="4 5" key="1">
    <citation type="submission" date="2024-04" db="EMBL/GenBank/DDBJ databases">
        <title>Phyllosticta paracitricarpa is synonymous to the EU quarantine fungus P. citricarpa based on phylogenomic analyses.</title>
        <authorList>
            <consortium name="Lawrence Berkeley National Laboratory"/>
            <person name="Van Ingen-Buijs V.A."/>
            <person name="Van Westerhoven A.C."/>
            <person name="Haridas S."/>
            <person name="Skiadas P."/>
            <person name="Martin F."/>
            <person name="Groenewald J.Z."/>
            <person name="Crous P.W."/>
            <person name="Seidl M.F."/>
        </authorList>
    </citation>
    <scope>NUCLEOTIDE SEQUENCE [LARGE SCALE GENOMIC DNA]</scope>
    <source>
        <strain evidence="4 5">CBS 123374</strain>
    </source>
</reference>
<protein>
    <recommendedName>
        <fullName evidence="3">3-beta hydroxysteroid dehydrogenase/isomerase domain-containing protein</fullName>
    </recommendedName>
</protein>
<feature type="domain" description="3-beta hydroxysteroid dehydrogenase/isomerase" evidence="3">
    <location>
        <begin position="233"/>
        <end position="311"/>
    </location>
</feature>
<evidence type="ECO:0000256" key="2">
    <source>
        <dbReference type="ARBA" id="ARBA00023002"/>
    </source>
</evidence>
<dbReference type="Pfam" id="PF01073">
    <property type="entry name" value="3Beta_HSD"/>
    <property type="match status" value="2"/>
</dbReference>
<evidence type="ECO:0000256" key="1">
    <source>
        <dbReference type="ARBA" id="ARBA00009219"/>
    </source>
</evidence>
<comment type="caution">
    <text evidence="4">The sequence shown here is derived from an EMBL/GenBank/DDBJ whole genome shotgun (WGS) entry which is preliminary data.</text>
</comment>
<dbReference type="PANTHER" id="PTHR43245:SF51">
    <property type="entry name" value="SHORT CHAIN DEHYDROGENASE_REDUCTASE FAMILY 42E, MEMBER 2"/>
    <property type="match status" value="1"/>
</dbReference>
<evidence type="ECO:0000313" key="5">
    <source>
        <dbReference type="Proteomes" id="UP001492380"/>
    </source>
</evidence>